<dbReference type="eggNOG" id="ENOG502QTNU">
    <property type="taxonomic scope" value="Eukaryota"/>
</dbReference>
<evidence type="ECO:0000256" key="5">
    <source>
        <dbReference type="ARBA" id="ARBA00035013"/>
    </source>
</evidence>
<reference evidence="8 9" key="1">
    <citation type="journal article" date="2011" name="Science">
        <title>The Selaginella genome identifies genetic changes associated with the evolution of vascular plants.</title>
        <authorList>
            <person name="Banks J.A."/>
            <person name="Nishiyama T."/>
            <person name="Hasebe M."/>
            <person name="Bowman J.L."/>
            <person name="Gribskov M."/>
            <person name="dePamphilis C."/>
            <person name="Albert V.A."/>
            <person name="Aono N."/>
            <person name="Aoyama T."/>
            <person name="Ambrose B.A."/>
            <person name="Ashton N.W."/>
            <person name="Axtell M.J."/>
            <person name="Barker E."/>
            <person name="Barker M.S."/>
            <person name="Bennetzen J.L."/>
            <person name="Bonawitz N.D."/>
            <person name="Chapple C."/>
            <person name="Cheng C."/>
            <person name="Correa L.G."/>
            <person name="Dacre M."/>
            <person name="DeBarry J."/>
            <person name="Dreyer I."/>
            <person name="Elias M."/>
            <person name="Engstrom E.M."/>
            <person name="Estelle M."/>
            <person name="Feng L."/>
            <person name="Finet C."/>
            <person name="Floyd S.K."/>
            <person name="Frommer W.B."/>
            <person name="Fujita T."/>
            <person name="Gramzow L."/>
            <person name="Gutensohn M."/>
            <person name="Harholt J."/>
            <person name="Hattori M."/>
            <person name="Heyl A."/>
            <person name="Hirai T."/>
            <person name="Hiwatashi Y."/>
            <person name="Ishikawa M."/>
            <person name="Iwata M."/>
            <person name="Karol K.G."/>
            <person name="Koehler B."/>
            <person name="Kolukisaoglu U."/>
            <person name="Kubo M."/>
            <person name="Kurata T."/>
            <person name="Lalonde S."/>
            <person name="Li K."/>
            <person name="Li Y."/>
            <person name="Litt A."/>
            <person name="Lyons E."/>
            <person name="Manning G."/>
            <person name="Maruyama T."/>
            <person name="Michael T.P."/>
            <person name="Mikami K."/>
            <person name="Miyazaki S."/>
            <person name="Morinaga S."/>
            <person name="Murata T."/>
            <person name="Mueller-Roeber B."/>
            <person name="Nelson D.R."/>
            <person name="Obara M."/>
            <person name="Oguri Y."/>
            <person name="Olmstead R.G."/>
            <person name="Onodera N."/>
            <person name="Petersen B.L."/>
            <person name="Pils B."/>
            <person name="Prigge M."/>
            <person name="Rensing S.A."/>
            <person name="Riano-Pachon D.M."/>
            <person name="Roberts A.W."/>
            <person name="Sato Y."/>
            <person name="Scheller H.V."/>
            <person name="Schulz B."/>
            <person name="Schulz C."/>
            <person name="Shakirov E.V."/>
            <person name="Shibagaki N."/>
            <person name="Shinohara N."/>
            <person name="Shippen D.E."/>
            <person name="Soerensen I."/>
            <person name="Sotooka R."/>
            <person name="Sugimoto N."/>
            <person name="Sugita M."/>
            <person name="Sumikawa N."/>
            <person name="Tanurdzic M."/>
            <person name="Theissen G."/>
            <person name="Ulvskov P."/>
            <person name="Wakazuki S."/>
            <person name="Weng J.K."/>
            <person name="Willats W.W."/>
            <person name="Wipf D."/>
            <person name="Wolf P.G."/>
            <person name="Yang L."/>
            <person name="Zimmer A.D."/>
            <person name="Zhu Q."/>
            <person name="Mitros T."/>
            <person name="Hellsten U."/>
            <person name="Loque D."/>
            <person name="Otillar R."/>
            <person name="Salamov A."/>
            <person name="Schmutz J."/>
            <person name="Shapiro H."/>
            <person name="Lindquist E."/>
            <person name="Lucas S."/>
            <person name="Rokhsar D."/>
            <person name="Grigoriev I.V."/>
        </authorList>
    </citation>
    <scope>NUCLEOTIDE SEQUENCE [LARGE SCALE GENOMIC DNA]</scope>
</reference>
<dbReference type="GO" id="GO:0051213">
    <property type="term" value="F:dioxygenase activity"/>
    <property type="evidence" value="ECO:0007669"/>
    <property type="project" value="UniProtKB-KW"/>
</dbReference>
<dbReference type="CDD" id="cd16350">
    <property type="entry name" value="VOC_like"/>
    <property type="match status" value="1"/>
</dbReference>
<evidence type="ECO:0000256" key="4">
    <source>
        <dbReference type="ARBA" id="ARBA00023004"/>
    </source>
</evidence>
<organism evidence="9">
    <name type="scientific">Selaginella moellendorffii</name>
    <name type="common">Spikemoss</name>
    <dbReference type="NCBI Taxonomy" id="88036"/>
    <lineage>
        <taxon>Eukaryota</taxon>
        <taxon>Viridiplantae</taxon>
        <taxon>Streptophyta</taxon>
        <taxon>Embryophyta</taxon>
        <taxon>Tracheophyta</taxon>
        <taxon>Lycopodiopsida</taxon>
        <taxon>Selaginellales</taxon>
        <taxon>Selaginellaceae</taxon>
        <taxon>Selaginella</taxon>
    </lineage>
</organism>
<name>D8RCT7_SELML</name>
<dbReference type="InParanoid" id="D8RCT7"/>
<evidence type="ECO:0000313" key="8">
    <source>
        <dbReference type="EMBL" id="EFJ29902.1"/>
    </source>
</evidence>
<dbReference type="FunCoup" id="D8RCT7">
    <property type="interactions" value="201"/>
</dbReference>
<protein>
    <recommendedName>
        <fullName evidence="6">2-oxoadipate dioxygenase/decarboxylase</fullName>
        <ecNumber evidence="6">1.13.11.93</ecNumber>
    </recommendedName>
    <alternativeName>
        <fullName evidence="7">2-hydroxyglutarate synthase</fullName>
    </alternativeName>
</protein>
<keyword evidence="4" id="KW-0408">Iron</keyword>
<gene>
    <name evidence="8" type="ORF">SELMODRAFT_90433</name>
</gene>
<evidence type="ECO:0000256" key="7">
    <source>
        <dbReference type="ARBA" id="ARBA00035045"/>
    </source>
</evidence>
<dbReference type="Proteomes" id="UP000001514">
    <property type="component" value="Unassembled WGS sequence"/>
</dbReference>
<comment type="similarity">
    <text evidence="5">Belongs to the 2-oxoadipate dioxygenase/decarboxylase family.</text>
</comment>
<dbReference type="InterPro" id="IPR009770">
    <property type="entry name" value="HGLS"/>
</dbReference>
<dbReference type="PANTHER" id="PTHR31136">
    <property type="entry name" value="DUF1338 DOMAIN-CONTAINING PROTEIN"/>
    <property type="match status" value="1"/>
</dbReference>
<sequence length="301" mass="33455">MPLIARKFLRSLVTPYLKKNVTASSALELVRSNSGGAVKFDHFAFRTFGVDGFGIDSIAQLFLDLGYECRDELRFPAKKLRAFWYAPPLDFLDIEGDGVDGPLPRIFISELLVNQLSSESQEVIKTYTGRARALLKHAPLTSVLDCLPWENPSVADYERLAQESEYAAWTLANGYALNHLTISVHRLNSELKDINKLNEFLQSNGIKLNKDGGILKVSPDRGLLQSSTVADLVPCTFSDGEIETPASYIEFAQRLVLPAFQNLGPDQLKEWHRRDGFEVGNADKIFESTSSLQTGALKQSA</sequence>
<dbReference type="SMART" id="SM01150">
    <property type="entry name" value="DUF1338"/>
    <property type="match status" value="1"/>
</dbReference>
<dbReference type="OrthoDB" id="1908993at2759"/>
<dbReference type="Pfam" id="PF07063">
    <property type="entry name" value="HGLS"/>
    <property type="match status" value="1"/>
</dbReference>
<dbReference type="AlphaFoldDB" id="D8RCT7"/>
<keyword evidence="3" id="KW-0560">Oxidoreductase</keyword>
<comment type="cofactor">
    <cofactor evidence="1">
        <name>Fe(2+)</name>
        <dbReference type="ChEBI" id="CHEBI:29033"/>
    </cofactor>
</comment>
<dbReference type="HOGENOM" id="CLU_053061_1_0_1"/>
<evidence type="ECO:0000256" key="1">
    <source>
        <dbReference type="ARBA" id="ARBA00001954"/>
    </source>
</evidence>
<dbReference type="KEGG" id="smo:SELMODRAFT_90433"/>
<dbReference type="OMA" id="FTDFGYV"/>
<evidence type="ECO:0000313" key="9">
    <source>
        <dbReference type="Proteomes" id="UP000001514"/>
    </source>
</evidence>
<dbReference type="EC" id="1.13.11.93" evidence="6"/>
<accession>D8RCT7</accession>
<dbReference type="EMBL" id="GL377576">
    <property type="protein sequence ID" value="EFJ29902.1"/>
    <property type="molecule type" value="Genomic_DNA"/>
</dbReference>
<dbReference type="PANTHER" id="PTHR31136:SF5">
    <property type="entry name" value="2-OXOADIPATE DIOXYGENASE_DECARBOXYLASE, CHLOROPLASTIC"/>
    <property type="match status" value="1"/>
</dbReference>
<evidence type="ECO:0000256" key="3">
    <source>
        <dbReference type="ARBA" id="ARBA00023002"/>
    </source>
</evidence>
<dbReference type="Gramene" id="EFJ29902">
    <property type="protein sequence ID" value="EFJ29902"/>
    <property type="gene ID" value="SELMODRAFT_90433"/>
</dbReference>
<dbReference type="Gene3D" id="3.10.180.50">
    <property type="match status" value="1"/>
</dbReference>
<proteinExistence type="inferred from homology"/>
<keyword evidence="9" id="KW-1185">Reference proteome</keyword>
<evidence type="ECO:0000256" key="2">
    <source>
        <dbReference type="ARBA" id="ARBA00022964"/>
    </source>
</evidence>
<keyword evidence="2" id="KW-0223">Dioxygenase</keyword>
<evidence type="ECO:0000256" key="6">
    <source>
        <dbReference type="ARBA" id="ARBA00035023"/>
    </source>
</evidence>